<feature type="domain" description="Anoctamin dimerisation" evidence="11">
    <location>
        <begin position="100"/>
        <end position="319"/>
    </location>
</feature>
<sequence>MHRLSGKTGVDSLIEMSPTDSFSDDMNGYEQHASSSTGSQGPSASPLDVCVETCESLNASLASLASSDLSDGIQCRSQPSERINALSGIDKQQQSKDSVFFRDGVRRIDYVLSYVDDKDGDKKQKEKREVYEFNLKEFGLELELEEKSESEDGKTYFVKIHAPWEILATYANVLKIKVPFKVSDTQGDSSSIPMNWLSTPFRLPKDIMHPEPDYFTAPFNKDKSEFFLIDNKDTFFPPSTRNRIVYYLLSRCSYTRKECGDVEKKGIKRLLNNGTYTAAFPLHDSRYWTKSKDENSKSERYTLYKHWAQFLCFFKEQPLDLVRKYYGEKIGIYFAWLGFYTEMLLFAAVVGTICFIYGFLTYDDNEWSKEICSERIGGNIVMCPLCDKKCGFWKLNTTCNSSWQSHLFDNVATVFFAIFMGIWVTLFLEFWKRRQARLEYEWDLFDFEEEQQQLQLRPEYEIKCHVQKEDPITKEMEPYLPLTSKCARTCLSGATVLLWILLIIACIIGVIAYRLAVYAAFASIMKDSPTNNLEVVGPYITPQLATSVTASCINFVIIMILNLLYERVAIWITDMEIPKTHLEYENKLTVKMFLFQFVNYYSSCFYVAFFKGKFVGYPGDYAYMFGKWSKLRNEECDPGGCLIELTTQLVIVMTGKQVWGNIQEALLPWLMNWWGSRKARNHPESLYSRWEQDHDLQSFGQLGLFYEYLEMVIQFGFITLFVASFPLAPLLALINNVIEVRVDAWKLTTQFRRPVAAKAHCIGAWQEILNGIAVFSVVTNAFIVAFTSDMIPRLVYMYAYQPDGEMNMKGYINNSLSVFNISEIPAKNSPENGENPPWFNDSITTCRYRDYRYPPGHEKQYSHTMQFWHILAAKLAFIIIMEHVVFLVKYFVAWLIPDVPSDVRARIKRERYLVQKELHDYEVRKLREQLQERSNYECTCPPGIYPILPQHEMLPDI</sequence>
<keyword evidence="7" id="KW-0325">Glycoprotein</keyword>
<feature type="transmembrane region" description="Helical" evidence="8">
    <location>
        <begin position="333"/>
        <end position="360"/>
    </location>
</feature>
<evidence type="ECO:0000259" key="11">
    <source>
        <dbReference type="Pfam" id="PF16178"/>
    </source>
</evidence>
<dbReference type="InterPro" id="IPR049452">
    <property type="entry name" value="Anoctamin_TM"/>
</dbReference>
<feature type="transmembrane region" description="Helical" evidence="8">
    <location>
        <begin position="496"/>
        <end position="524"/>
    </location>
</feature>
<name>A0A3Q3H0L7_KRYMA</name>
<dbReference type="InterPro" id="IPR032394">
    <property type="entry name" value="Anoct_dimer"/>
</dbReference>
<evidence type="ECO:0000256" key="6">
    <source>
        <dbReference type="ARBA" id="ARBA00023136"/>
    </source>
</evidence>
<dbReference type="PANTHER" id="PTHR12308">
    <property type="entry name" value="ANOCTAMIN"/>
    <property type="match status" value="1"/>
</dbReference>
<evidence type="ECO:0000313" key="13">
    <source>
        <dbReference type="Proteomes" id="UP000264800"/>
    </source>
</evidence>
<feature type="compositionally biased region" description="Low complexity" evidence="9">
    <location>
        <begin position="33"/>
        <end position="46"/>
    </location>
</feature>
<keyword evidence="4 8" id="KW-0812">Transmembrane</keyword>
<accession>A0A3Q3H0L7</accession>
<feature type="region of interest" description="Disordered" evidence="9">
    <location>
        <begin position="1"/>
        <end position="47"/>
    </location>
</feature>
<reference evidence="12" key="1">
    <citation type="submission" date="2025-08" db="UniProtKB">
        <authorList>
            <consortium name="Ensembl"/>
        </authorList>
    </citation>
    <scope>IDENTIFICATION</scope>
</reference>
<evidence type="ECO:0000256" key="1">
    <source>
        <dbReference type="ARBA" id="ARBA00004651"/>
    </source>
</evidence>
<keyword evidence="5 8" id="KW-1133">Transmembrane helix</keyword>
<evidence type="ECO:0000256" key="9">
    <source>
        <dbReference type="SAM" id="MobiDB-lite"/>
    </source>
</evidence>
<evidence type="ECO:0000256" key="5">
    <source>
        <dbReference type="ARBA" id="ARBA00022989"/>
    </source>
</evidence>
<keyword evidence="3" id="KW-1003">Cell membrane</keyword>
<dbReference type="Pfam" id="PF16178">
    <property type="entry name" value="Anoct_dimer"/>
    <property type="match status" value="1"/>
</dbReference>
<evidence type="ECO:0000256" key="2">
    <source>
        <dbReference type="ARBA" id="ARBA00009671"/>
    </source>
</evidence>
<evidence type="ECO:0000256" key="8">
    <source>
        <dbReference type="RuleBase" id="RU280814"/>
    </source>
</evidence>
<evidence type="ECO:0000259" key="10">
    <source>
        <dbReference type="Pfam" id="PF04547"/>
    </source>
</evidence>
<feature type="transmembrane region" description="Helical" evidence="8">
    <location>
        <begin position="411"/>
        <end position="431"/>
    </location>
</feature>
<dbReference type="PANTHER" id="PTHR12308:SF23">
    <property type="entry name" value="ANOCTAMIN-5"/>
    <property type="match status" value="1"/>
</dbReference>
<dbReference type="GO" id="GO:0005254">
    <property type="term" value="F:chloride channel activity"/>
    <property type="evidence" value="ECO:0007669"/>
    <property type="project" value="TreeGrafter"/>
</dbReference>
<dbReference type="Proteomes" id="UP000264800">
    <property type="component" value="Unplaced"/>
</dbReference>
<evidence type="ECO:0000256" key="3">
    <source>
        <dbReference type="ARBA" id="ARBA00022475"/>
    </source>
</evidence>
<keyword evidence="13" id="KW-1185">Reference proteome</keyword>
<protein>
    <recommendedName>
        <fullName evidence="8">Anoctamin</fullName>
    </recommendedName>
</protein>
<dbReference type="InterPro" id="IPR007632">
    <property type="entry name" value="Anoctamin"/>
</dbReference>
<feature type="transmembrane region" description="Helical" evidence="8">
    <location>
        <begin position="715"/>
        <end position="738"/>
    </location>
</feature>
<comment type="subcellular location">
    <subcellularLocation>
        <location evidence="1">Cell membrane</location>
        <topology evidence="1">Multi-pass membrane protein</topology>
    </subcellularLocation>
    <subcellularLocation>
        <location evidence="8">Membrane</location>
        <topology evidence="8">Multi-pass membrane protein</topology>
    </subcellularLocation>
</comment>
<evidence type="ECO:0000313" key="12">
    <source>
        <dbReference type="Ensembl" id="ENSKMAP00000028927.1"/>
    </source>
</evidence>
<evidence type="ECO:0000256" key="7">
    <source>
        <dbReference type="ARBA" id="ARBA00023180"/>
    </source>
</evidence>
<dbReference type="GeneTree" id="ENSGT00940000155692"/>
<organism evidence="12 13">
    <name type="scientific">Kryptolebias marmoratus</name>
    <name type="common">Mangrove killifish</name>
    <name type="synonym">Rivulus marmoratus</name>
    <dbReference type="NCBI Taxonomy" id="37003"/>
    <lineage>
        <taxon>Eukaryota</taxon>
        <taxon>Metazoa</taxon>
        <taxon>Chordata</taxon>
        <taxon>Craniata</taxon>
        <taxon>Vertebrata</taxon>
        <taxon>Euteleostomi</taxon>
        <taxon>Actinopterygii</taxon>
        <taxon>Neopterygii</taxon>
        <taxon>Teleostei</taxon>
        <taxon>Neoteleostei</taxon>
        <taxon>Acanthomorphata</taxon>
        <taxon>Ovalentaria</taxon>
        <taxon>Atherinomorphae</taxon>
        <taxon>Cyprinodontiformes</taxon>
        <taxon>Rivulidae</taxon>
        <taxon>Kryptolebias</taxon>
    </lineage>
</organism>
<dbReference type="Ensembl" id="ENSKMAT00000029290.1">
    <property type="protein sequence ID" value="ENSKMAP00000028927.1"/>
    <property type="gene ID" value="ENSKMAG00000021434.1"/>
</dbReference>
<feature type="domain" description="Anoctamin transmembrane" evidence="10">
    <location>
        <begin position="322"/>
        <end position="910"/>
    </location>
</feature>
<dbReference type="Pfam" id="PF04547">
    <property type="entry name" value="Anoctamin"/>
    <property type="match status" value="1"/>
</dbReference>
<comment type="caution">
    <text evidence="8">Lacks conserved residue(s) required for the propagation of feature annotation.</text>
</comment>
<proteinExistence type="inferred from homology"/>
<reference evidence="12" key="2">
    <citation type="submission" date="2025-09" db="UniProtKB">
        <authorList>
            <consortium name="Ensembl"/>
        </authorList>
    </citation>
    <scope>IDENTIFICATION</scope>
</reference>
<comment type="similarity">
    <text evidence="2 8">Belongs to the anoctamin family.</text>
</comment>
<evidence type="ECO:0000256" key="4">
    <source>
        <dbReference type="ARBA" id="ARBA00022692"/>
    </source>
</evidence>
<feature type="transmembrane region" description="Helical" evidence="8">
    <location>
        <begin position="768"/>
        <end position="787"/>
    </location>
</feature>
<feature type="transmembrane region" description="Helical" evidence="8">
    <location>
        <begin position="544"/>
        <end position="565"/>
    </location>
</feature>
<keyword evidence="6 8" id="KW-0472">Membrane</keyword>
<feature type="transmembrane region" description="Helical" evidence="8">
    <location>
        <begin position="875"/>
        <end position="896"/>
    </location>
</feature>
<dbReference type="GO" id="GO:0046983">
    <property type="term" value="F:protein dimerization activity"/>
    <property type="evidence" value="ECO:0007669"/>
    <property type="project" value="InterPro"/>
</dbReference>
<dbReference type="GO" id="GO:0005886">
    <property type="term" value="C:plasma membrane"/>
    <property type="evidence" value="ECO:0007669"/>
    <property type="project" value="UniProtKB-SubCell"/>
</dbReference>
<dbReference type="AlphaFoldDB" id="A0A3Q3H0L7"/>